<dbReference type="Pfam" id="PF06985">
    <property type="entry name" value="HET"/>
    <property type="match status" value="1"/>
</dbReference>
<dbReference type="InterPro" id="IPR010730">
    <property type="entry name" value="HET"/>
</dbReference>
<evidence type="ECO:0000313" key="2">
    <source>
        <dbReference type="EMBL" id="RDL39281.1"/>
    </source>
</evidence>
<organism evidence="2 3">
    <name type="scientific">Venustampulla echinocandica</name>
    <dbReference type="NCBI Taxonomy" id="2656787"/>
    <lineage>
        <taxon>Eukaryota</taxon>
        <taxon>Fungi</taxon>
        <taxon>Dikarya</taxon>
        <taxon>Ascomycota</taxon>
        <taxon>Pezizomycotina</taxon>
        <taxon>Leotiomycetes</taxon>
        <taxon>Helotiales</taxon>
        <taxon>Pleuroascaceae</taxon>
        <taxon>Venustampulla</taxon>
    </lineage>
</organism>
<proteinExistence type="predicted"/>
<dbReference type="EMBL" id="NPIC01000002">
    <property type="protein sequence ID" value="RDL39281.1"/>
    <property type="molecule type" value="Genomic_DNA"/>
</dbReference>
<gene>
    <name evidence="2" type="ORF">BP5553_03621</name>
</gene>
<dbReference type="OrthoDB" id="5416609at2759"/>
<dbReference type="Proteomes" id="UP000254866">
    <property type="component" value="Unassembled WGS sequence"/>
</dbReference>
<sequence>MSLGQMEPYAHFKYMPLDVSKNTTRVVTILQGNHESPIQCTITEMNLDCPPPYCALSYVWGSPSRVSKILLDQKEMAITHNLHTALKHLRSHEEDKTFWIDALCIDQLNMLERKSQVQKMREIYGRSTSVLIWLGADDDESASAFTLASTIGEYWLKQGVRIDNAESEFRNRSKEELARLLDDCNCKFDSSPVEEFRLLLARDWFQRVWILQEAAAPVNSKTIQCGNSTIDWWGFLITAAFLSHAVIRPDLKDYFNNVKPFGSVSMRGLFNLAHLQRKLNEGRYSTDLLATLASYRHFKATDPRDKVYALLGLVNQVLKQSIVPDYSLDLPSVYLKVAEYFIIQQGSIKCLGYCNPSFRDPDLPSWVPDWRNPGVSHPLAVYPEHRAEIDDLGHVIPPIYLASGEGTFRKAHMGVSVREKQLVIEGVCLGTATIVGLPNYLDASNIHMGDILRGWEPKNLQGIYEPTGETVAEAFSRTLVADVAKKGRSRKRGFKLEWNFWRSVDDFSRPPPLDRPRLEWGSLLYATAGRGCVWLDSGYLCLAPGETKPGDYMCILLGGHVAYTLRPIDGKFHLVGECYVHGFMDGQAIDLLEAGRFKSQTFVIE</sequence>
<dbReference type="AlphaFoldDB" id="A0A370TUS8"/>
<feature type="domain" description="Heterokaryon incompatibility" evidence="1">
    <location>
        <begin position="53"/>
        <end position="213"/>
    </location>
</feature>
<protein>
    <recommendedName>
        <fullName evidence="1">Heterokaryon incompatibility domain-containing protein</fullName>
    </recommendedName>
</protein>
<evidence type="ECO:0000259" key="1">
    <source>
        <dbReference type="Pfam" id="PF06985"/>
    </source>
</evidence>
<accession>A0A370TUS8</accession>
<name>A0A370TUS8_9HELO</name>
<comment type="caution">
    <text evidence="2">The sequence shown here is derived from an EMBL/GenBank/DDBJ whole genome shotgun (WGS) entry which is preliminary data.</text>
</comment>
<reference evidence="2 3" key="1">
    <citation type="journal article" date="2018" name="IMA Fungus">
        <title>IMA Genome-F 9: Draft genome sequence of Annulohypoxylon stygium, Aspergillus mulundensis, Berkeleyomyces basicola (syn. Thielaviopsis basicola), Ceratocystis smalleyi, two Cercospora beticola strains, Coleophoma cylindrospora, Fusarium fracticaudum, Phialophora cf. hyalina, and Morchella septimelata.</title>
        <authorList>
            <person name="Wingfield B.D."/>
            <person name="Bills G.F."/>
            <person name="Dong Y."/>
            <person name="Huang W."/>
            <person name="Nel W.J."/>
            <person name="Swalarsk-Parry B.S."/>
            <person name="Vaghefi N."/>
            <person name="Wilken P.M."/>
            <person name="An Z."/>
            <person name="de Beer Z.W."/>
            <person name="De Vos L."/>
            <person name="Chen L."/>
            <person name="Duong T.A."/>
            <person name="Gao Y."/>
            <person name="Hammerbacher A."/>
            <person name="Kikkert J.R."/>
            <person name="Li Y."/>
            <person name="Li H."/>
            <person name="Li K."/>
            <person name="Li Q."/>
            <person name="Liu X."/>
            <person name="Ma X."/>
            <person name="Naidoo K."/>
            <person name="Pethybridge S.J."/>
            <person name="Sun J."/>
            <person name="Steenkamp E.T."/>
            <person name="van der Nest M.A."/>
            <person name="van Wyk S."/>
            <person name="Wingfield M.J."/>
            <person name="Xiong C."/>
            <person name="Yue Q."/>
            <person name="Zhang X."/>
        </authorList>
    </citation>
    <scope>NUCLEOTIDE SEQUENCE [LARGE SCALE GENOMIC DNA]</scope>
    <source>
        <strain evidence="2 3">BP 5553</strain>
    </source>
</reference>
<evidence type="ECO:0000313" key="3">
    <source>
        <dbReference type="Proteomes" id="UP000254866"/>
    </source>
</evidence>
<dbReference type="Pfam" id="PF26639">
    <property type="entry name" value="Het-6_barrel"/>
    <property type="match status" value="1"/>
</dbReference>
<dbReference type="PANTHER" id="PTHR24148">
    <property type="entry name" value="ANKYRIN REPEAT DOMAIN-CONTAINING PROTEIN 39 HOMOLOG-RELATED"/>
    <property type="match status" value="1"/>
</dbReference>
<dbReference type="RefSeq" id="XP_031871937.1">
    <property type="nucleotide sequence ID" value="XM_032012244.1"/>
</dbReference>
<keyword evidence="3" id="KW-1185">Reference proteome</keyword>
<dbReference type="InterPro" id="IPR052895">
    <property type="entry name" value="HetReg/Transcr_Mod"/>
</dbReference>
<dbReference type="GeneID" id="43596470"/>
<dbReference type="PANTHER" id="PTHR24148:SF73">
    <property type="entry name" value="HET DOMAIN PROTEIN (AFU_ORTHOLOGUE AFUA_8G01020)"/>
    <property type="match status" value="1"/>
</dbReference>